<evidence type="ECO:0000256" key="2">
    <source>
        <dbReference type="ARBA" id="ARBA00022692"/>
    </source>
</evidence>
<dbReference type="EMBL" id="JBHTLQ010000016">
    <property type="protein sequence ID" value="MFD1190742.1"/>
    <property type="molecule type" value="Genomic_DNA"/>
</dbReference>
<feature type="domain" description="ABC transporter" evidence="8">
    <location>
        <begin position="362"/>
        <end position="595"/>
    </location>
</feature>
<dbReference type="InterPro" id="IPR027417">
    <property type="entry name" value="P-loop_NTPase"/>
</dbReference>
<dbReference type="PROSITE" id="PS50893">
    <property type="entry name" value="ABC_TRANSPORTER_2"/>
    <property type="match status" value="1"/>
</dbReference>
<dbReference type="InterPro" id="IPR003439">
    <property type="entry name" value="ABC_transporter-like_ATP-bd"/>
</dbReference>
<dbReference type="Gene3D" id="3.40.50.300">
    <property type="entry name" value="P-loop containing nucleotide triphosphate hydrolases"/>
    <property type="match status" value="1"/>
</dbReference>
<feature type="transmembrane region" description="Helical" evidence="7">
    <location>
        <begin position="268"/>
        <end position="287"/>
    </location>
</feature>
<dbReference type="InterPro" id="IPR003593">
    <property type="entry name" value="AAA+_ATPase"/>
</dbReference>
<feature type="transmembrane region" description="Helical" evidence="7">
    <location>
        <begin position="87"/>
        <end position="107"/>
    </location>
</feature>
<dbReference type="SUPFAM" id="SSF90123">
    <property type="entry name" value="ABC transporter transmembrane region"/>
    <property type="match status" value="1"/>
</dbReference>
<organism evidence="10 11">
    <name type="scientific">Phenylobacterium conjunctum</name>
    <dbReference type="NCBI Taxonomy" id="1298959"/>
    <lineage>
        <taxon>Bacteria</taxon>
        <taxon>Pseudomonadati</taxon>
        <taxon>Pseudomonadota</taxon>
        <taxon>Alphaproteobacteria</taxon>
        <taxon>Caulobacterales</taxon>
        <taxon>Caulobacteraceae</taxon>
        <taxon>Phenylobacterium</taxon>
    </lineage>
</organism>
<feature type="transmembrane region" description="Helical" evidence="7">
    <location>
        <begin position="46"/>
        <end position="67"/>
    </location>
</feature>
<name>A0ABW3T1Y2_9CAUL</name>
<dbReference type="SMART" id="SM00382">
    <property type="entry name" value="AAA"/>
    <property type="match status" value="1"/>
</dbReference>
<evidence type="ECO:0000256" key="1">
    <source>
        <dbReference type="ARBA" id="ARBA00004651"/>
    </source>
</evidence>
<dbReference type="InterPro" id="IPR036640">
    <property type="entry name" value="ABC1_TM_sf"/>
</dbReference>
<dbReference type="Pfam" id="PF00664">
    <property type="entry name" value="ABC_membrane"/>
    <property type="match status" value="1"/>
</dbReference>
<dbReference type="PROSITE" id="PS50929">
    <property type="entry name" value="ABC_TM1F"/>
    <property type="match status" value="1"/>
</dbReference>
<dbReference type="InterPro" id="IPR011527">
    <property type="entry name" value="ABC1_TM_dom"/>
</dbReference>
<keyword evidence="11" id="KW-1185">Reference proteome</keyword>
<reference evidence="11" key="1">
    <citation type="journal article" date="2019" name="Int. J. Syst. Evol. Microbiol.">
        <title>The Global Catalogue of Microorganisms (GCM) 10K type strain sequencing project: providing services to taxonomists for standard genome sequencing and annotation.</title>
        <authorList>
            <consortium name="The Broad Institute Genomics Platform"/>
            <consortium name="The Broad Institute Genome Sequencing Center for Infectious Disease"/>
            <person name="Wu L."/>
            <person name="Ma J."/>
        </authorList>
    </citation>
    <scope>NUCLEOTIDE SEQUENCE [LARGE SCALE GENOMIC DNA]</scope>
    <source>
        <strain evidence="11">CCUG 55074</strain>
    </source>
</reference>
<keyword evidence="4 10" id="KW-0067">ATP-binding</keyword>
<evidence type="ECO:0000259" key="8">
    <source>
        <dbReference type="PROSITE" id="PS50893"/>
    </source>
</evidence>
<keyword evidence="6 7" id="KW-0472">Membrane</keyword>
<keyword evidence="3" id="KW-0547">Nucleotide-binding</keyword>
<dbReference type="PANTHER" id="PTHR43394">
    <property type="entry name" value="ATP-DEPENDENT PERMEASE MDL1, MITOCHONDRIAL"/>
    <property type="match status" value="1"/>
</dbReference>
<dbReference type="CDD" id="cd03254">
    <property type="entry name" value="ABCC_Glucan_exporter_like"/>
    <property type="match status" value="1"/>
</dbReference>
<feature type="domain" description="ABC transmembrane type-1" evidence="9">
    <location>
        <begin position="52"/>
        <end position="328"/>
    </location>
</feature>
<evidence type="ECO:0000256" key="5">
    <source>
        <dbReference type="ARBA" id="ARBA00022989"/>
    </source>
</evidence>
<proteinExistence type="predicted"/>
<dbReference type="GO" id="GO:0005524">
    <property type="term" value="F:ATP binding"/>
    <property type="evidence" value="ECO:0007669"/>
    <property type="project" value="UniProtKB-KW"/>
</dbReference>
<dbReference type="RefSeq" id="WP_377353362.1">
    <property type="nucleotide sequence ID" value="NZ_JBHTLQ010000016.1"/>
</dbReference>
<evidence type="ECO:0000259" key="9">
    <source>
        <dbReference type="PROSITE" id="PS50929"/>
    </source>
</evidence>
<evidence type="ECO:0000256" key="3">
    <source>
        <dbReference type="ARBA" id="ARBA00022741"/>
    </source>
</evidence>
<sequence>MSGAEQTPRRAPRASLGSSEGDDIFGTFDVGVARRFFGWLKPHKKAIFTAQLAVLAAAACQVMIPKLTGAAVDHAVAHDTAGLDRTLAIFAGVAVAYAAAFFIGEWLSARLAQRVIFDIRRAMFAHFQDVSLSFMDKTHVGRIMSRLQGDVNALQEFLESMNGAIGDFVTLIGITIVLLATDLKLGLLTLAVLPALIAIRAVWLPYSKKSFRLARDASSTANSALAENINGVRTVQESRREAMNFDLYKVKAFENFKAQAGASWMTQIMVPTVDVLTGLAMAVVVVVGGEAVLGGRLEVGVMVTFILYVNRFFEPVRMLSMQYTVMQRAMAAGHRIFEVLDVPVTISDKPDAVVLKDAAPTVEFRNVTFGYDPKRPVLHDISFTVKPKEVVALVGPTGSGKTSIIALAHRFYEVDQGQVLVGGHDVRDVTLDSLGRTIGMVLQEPFLFTGTIEDNIRYNSGASRERIIEAAKAVSAHDFILRLPEGYDTPLGQRGRNISMGQRQLISFARALVADPQILILDEATANIDSFTEQAIQKALKVLFAGRTCMVIAHRLATIRDADRIIVLQQGRILEQGSHDVLMQTGGLYSHLYTSAHASFDDQVVAQTGDAEFATRT</sequence>
<evidence type="ECO:0000256" key="7">
    <source>
        <dbReference type="SAM" id="Phobius"/>
    </source>
</evidence>
<comment type="subcellular location">
    <subcellularLocation>
        <location evidence="1">Cell membrane</location>
        <topology evidence="1">Multi-pass membrane protein</topology>
    </subcellularLocation>
</comment>
<evidence type="ECO:0000313" key="10">
    <source>
        <dbReference type="EMBL" id="MFD1190742.1"/>
    </source>
</evidence>
<dbReference type="Pfam" id="PF00005">
    <property type="entry name" value="ABC_tran"/>
    <property type="match status" value="1"/>
</dbReference>
<dbReference type="Gene3D" id="1.20.1560.10">
    <property type="entry name" value="ABC transporter type 1, transmembrane domain"/>
    <property type="match status" value="1"/>
</dbReference>
<dbReference type="InterPro" id="IPR039421">
    <property type="entry name" value="Type_1_exporter"/>
</dbReference>
<keyword evidence="2 7" id="KW-0812">Transmembrane</keyword>
<evidence type="ECO:0000313" key="11">
    <source>
        <dbReference type="Proteomes" id="UP001597216"/>
    </source>
</evidence>
<comment type="caution">
    <text evidence="10">The sequence shown here is derived from an EMBL/GenBank/DDBJ whole genome shotgun (WGS) entry which is preliminary data.</text>
</comment>
<evidence type="ECO:0000256" key="6">
    <source>
        <dbReference type="ARBA" id="ARBA00023136"/>
    </source>
</evidence>
<dbReference type="PANTHER" id="PTHR43394:SF1">
    <property type="entry name" value="ATP-BINDING CASSETTE SUB-FAMILY B MEMBER 10, MITOCHONDRIAL"/>
    <property type="match status" value="1"/>
</dbReference>
<keyword evidence="5 7" id="KW-1133">Transmembrane helix</keyword>
<evidence type="ECO:0000256" key="4">
    <source>
        <dbReference type="ARBA" id="ARBA00022840"/>
    </source>
</evidence>
<dbReference type="SUPFAM" id="SSF52540">
    <property type="entry name" value="P-loop containing nucleoside triphosphate hydrolases"/>
    <property type="match status" value="1"/>
</dbReference>
<protein>
    <submittedName>
        <fullName evidence="10">ABC transporter ATP-binding protein</fullName>
    </submittedName>
</protein>
<dbReference type="Proteomes" id="UP001597216">
    <property type="component" value="Unassembled WGS sequence"/>
</dbReference>
<feature type="transmembrane region" description="Helical" evidence="7">
    <location>
        <begin position="164"/>
        <end position="181"/>
    </location>
</feature>
<gene>
    <name evidence="10" type="ORF">ACFQ27_09140</name>
</gene>
<accession>A0ABW3T1Y2</accession>
<feature type="transmembrane region" description="Helical" evidence="7">
    <location>
        <begin position="187"/>
        <end position="206"/>
    </location>
</feature>